<dbReference type="PANTHER" id="PTHR47982">
    <property type="entry name" value="PROLINE-RICH RECEPTOR-LIKE PROTEIN KINASE PERK4"/>
    <property type="match status" value="1"/>
</dbReference>
<evidence type="ECO:0000256" key="7">
    <source>
        <dbReference type="ARBA" id="ARBA00022840"/>
    </source>
</evidence>
<protein>
    <recommendedName>
        <fullName evidence="2">non-specific serine/threonine protein kinase</fullName>
        <ecNumber evidence="2">2.7.11.1</ecNumber>
    </recommendedName>
</protein>
<evidence type="ECO:0000256" key="6">
    <source>
        <dbReference type="ARBA" id="ARBA00022741"/>
    </source>
</evidence>
<reference evidence="13 14" key="1">
    <citation type="submission" date="2024-11" db="EMBL/GenBank/DDBJ databases">
        <title>A near-complete genome assembly of Cinchona calisaya.</title>
        <authorList>
            <person name="Lian D.C."/>
            <person name="Zhao X.W."/>
            <person name="Wei L."/>
        </authorList>
    </citation>
    <scope>NUCLEOTIDE SEQUENCE [LARGE SCALE GENOMIC DNA]</scope>
    <source>
        <tissue evidence="13">Nenye</tissue>
    </source>
</reference>
<keyword evidence="6" id="KW-0547">Nucleotide-binding</keyword>
<evidence type="ECO:0000256" key="8">
    <source>
        <dbReference type="ARBA" id="ARBA00022989"/>
    </source>
</evidence>
<dbReference type="GO" id="GO:0005886">
    <property type="term" value="C:plasma membrane"/>
    <property type="evidence" value="ECO:0007669"/>
    <property type="project" value="UniProtKB-SubCell"/>
</dbReference>
<feature type="coiled-coil region" evidence="12">
    <location>
        <begin position="335"/>
        <end position="369"/>
    </location>
</feature>
<keyword evidence="5" id="KW-0812">Transmembrane</keyword>
<comment type="caution">
    <text evidence="13">The sequence shown here is derived from an EMBL/GenBank/DDBJ whole genome shotgun (WGS) entry which is preliminary data.</text>
</comment>
<proteinExistence type="predicted"/>
<evidence type="ECO:0000256" key="10">
    <source>
        <dbReference type="ARBA" id="ARBA00047899"/>
    </source>
</evidence>
<keyword evidence="3" id="KW-0418">Kinase</keyword>
<evidence type="ECO:0000313" key="14">
    <source>
        <dbReference type="Proteomes" id="UP001630127"/>
    </source>
</evidence>
<name>A0ABD2YKB6_9GENT</name>
<evidence type="ECO:0000256" key="3">
    <source>
        <dbReference type="ARBA" id="ARBA00022527"/>
    </source>
</evidence>
<dbReference type="Gene3D" id="1.10.510.10">
    <property type="entry name" value="Transferase(Phosphotransferase) domain 1"/>
    <property type="match status" value="1"/>
</dbReference>
<evidence type="ECO:0000256" key="11">
    <source>
        <dbReference type="ARBA" id="ARBA00048679"/>
    </source>
</evidence>
<keyword evidence="14" id="KW-1185">Reference proteome</keyword>
<dbReference type="GO" id="GO:0004674">
    <property type="term" value="F:protein serine/threonine kinase activity"/>
    <property type="evidence" value="ECO:0007669"/>
    <property type="project" value="UniProtKB-KW"/>
</dbReference>
<evidence type="ECO:0000313" key="13">
    <source>
        <dbReference type="EMBL" id="KAL3506640.1"/>
    </source>
</evidence>
<evidence type="ECO:0000256" key="1">
    <source>
        <dbReference type="ARBA" id="ARBA00004162"/>
    </source>
</evidence>
<organism evidence="13 14">
    <name type="scientific">Cinchona calisaya</name>
    <dbReference type="NCBI Taxonomy" id="153742"/>
    <lineage>
        <taxon>Eukaryota</taxon>
        <taxon>Viridiplantae</taxon>
        <taxon>Streptophyta</taxon>
        <taxon>Embryophyta</taxon>
        <taxon>Tracheophyta</taxon>
        <taxon>Spermatophyta</taxon>
        <taxon>Magnoliopsida</taxon>
        <taxon>eudicotyledons</taxon>
        <taxon>Gunneridae</taxon>
        <taxon>Pentapetalae</taxon>
        <taxon>asterids</taxon>
        <taxon>lamiids</taxon>
        <taxon>Gentianales</taxon>
        <taxon>Rubiaceae</taxon>
        <taxon>Cinchonoideae</taxon>
        <taxon>Cinchoneae</taxon>
        <taxon>Cinchona</taxon>
    </lineage>
</organism>
<evidence type="ECO:0000256" key="5">
    <source>
        <dbReference type="ARBA" id="ARBA00022692"/>
    </source>
</evidence>
<keyword evidence="12" id="KW-0175">Coiled coil</keyword>
<dbReference type="SUPFAM" id="SSF56112">
    <property type="entry name" value="Protein kinase-like (PK-like)"/>
    <property type="match status" value="1"/>
</dbReference>
<dbReference type="PANTHER" id="PTHR47982:SF67">
    <property type="entry name" value="NON-SPECIFIC SERINE_THREONINE PROTEIN KINASE"/>
    <property type="match status" value="1"/>
</dbReference>
<keyword evidence="9" id="KW-0472">Membrane</keyword>
<dbReference type="GO" id="GO:0005524">
    <property type="term" value="F:ATP binding"/>
    <property type="evidence" value="ECO:0007669"/>
    <property type="project" value="UniProtKB-KW"/>
</dbReference>
<comment type="catalytic activity">
    <reaction evidence="11">
        <text>L-seryl-[protein] + ATP = O-phospho-L-seryl-[protein] + ADP + H(+)</text>
        <dbReference type="Rhea" id="RHEA:17989"/>
        <dbReference type="Rhea" id="RHEA-COMP:9863"/>
        <dbReference type="Rhea" id="RHEA-COMP:11604"/>
        <dbReference type="ChEBI" id="CHEBI:15378"/>
        <dbReference type="ChEBI" id="CHEBI:29999"/>
        <dbReference type="ChEBI" id="CHEBI:30616"/>
        <dbReference type="ChEBI" id="CHEBI:83421"/>
        <dbReference type="ChEBI" id="CHEBI:456216"/>
        <dbReference type="EC" id="2.7.11.1"/>
    </reaction>
</comment>
<dbReference type="InterPro" id="IPR011009">
    <property type="entry name" value="Kinase-like_dom_sf"/>
</dbReference>
<evidence type="ECO:0000256" key="12">
    <source>
        <dbReference type="SAM" id="Coils"/>
    </source>
</evidence>
<comment type="subcellular location">
    <subcellularLocation>
        <location evidence="1">Cell membrane</location>
        <topology evidence="1">Single-pass membrane protein</topology>
    </subcellularLocation>
</comment>
<keyword evidence="3" id="KW-0723">Serine/threonine-protein kinase</keyword>
<evidence type="ECO:0000256" key="2">
    <source>
        <dbReference type="ARBA" id="ARBA00012513"/>
    </source>
</evidence>
<keyword evidence="4" id="KW-0808">Transferase</keyword>
<comment type="catalytic activity">
    <reaction evidence="10">
        <text>L-threonyl-[protein] + ATP = O-phospho-L-threonyl-[protein] + ADP + H(+)</text>
        <dbReference type="Rhea" id="RHEA:46608"/>
        <dbReference type="Rhea" id="RHEA-COMP:11060"/>
        <dbReference type="Rhea" id="RHEA-COMP:11605"/>
        <dbReference type="ChEBI" id="CHEBI:15378"/>
        <dbReference type="ChEBI" id="CHEBI:30013"/>
        <dbReference type="ChEBI" id="CHEBI:30616"/>
        <dbReference type="ChEBI" id="CHEBI:61977"/>
        <dbReference type="ChEBI" id="CHEBI:456216"/>
        <dbReference type="EC" id="2.7.11.1"/>
    </reaction>
</comment>
<evidence type="ECO:0000256" key="4">
    <source>
        <dbReference type="ARBA" id="ARBA00022679"/>
    </source>
</evidence>
<keyword evidence="8" id="KW-1133">Transmembrane helix</keyword>
<accession>A0ABD2YKB6</accession>
<keyword evidence="7" id="KW-0067">ATP-binding</keyword>
<gene>
    <name evidence="13" type="ORF">ACH5RR_032022</name>
</gene>
<dbReference type="InterPro" id="IPR047117">
    <property type="entry name" value="PERK1-13-like"/>
</dbReference>
<dbReference type="Proteomes" id="UP001630127">
    <property type="component" value="Unassembled WGS sequence"/>
</dbReference>
<dbReference type="AlphaFoldDB" id="A0ABD2YKB6"/>
<dbReference type="EMBL" id="JBJUIK010000013">
    <property type="protein sequence ID" value="KAL3506640.1"/>
    <property type="molecule type" value="Genomic_DNA"/>
</dbReference>
<sequence length="475" mass="53741">MSSLLFLNLTATKATTHRSRFLDKAAIMTEEDRFGNIISAWNLCIVTQHPNLQWNIYRKILVPLAGKWSGNPKGEQLPVMDWATRVEIAIGSTKGLAYIFMRIPVATGNPTIIHRDIKAANILLDSNYEPKMGNVFLLSICLGPQPLYFLLLVDRAVLALPSYIVIVFDIHQLLRDCCSLSWFCLVESSLVFGNTEFCYVKFDRTARVYGTEREEVGSYVDLTLWDWVMPLIGVDWSQTDVAKAEVRMVLHRFLAWGKVVQIQRIPHGSRIFDTTIPEFWLVQYATWHEASTAVELFHTKSHKLYRSKSQPPIIVKFVDSETVHTYGSFEMPKVLHNMMENKSRVKAAMEEATKNMKVAAKKLMECTDKNDWVKRTGSPGTTFMYNVKTHDVQVQVDLPPSIIPFAYFSQKFSVRRMHQALLKCEYNIGSTFNNTNNAASNPFAPKPFGSTAPFGSQTGSSFFGSTSTGVFGSQN</sequence>
<evidence type="ECO:0000256" key="9">
    <source>
        <dbReference type="ARBA" id="ARBA00023136"/>
    </source>
</evidence>
<dbReference type="EC" id="2.7.11.1" evidence="2"/>